<dbReference type="EMBL" id="JACHJV010000003">
    <property type="protein sequence ID" value="MBB4928795.1"/>
    <property type="molecule type" value="Genomic_DNA"/>
</dbReference>
<sequence>MFQVAVCGPARCSAVEEAAAREVGVLLARSGAVVLCGGYGGVMAGAAQGAAGAGGLVIGILSGDDRSGASPFLTAAVVTGMGQARNSVLVGSADAVIVVGGSWGTLSEVAMAMRRGVRPVVVLGGWRIADARGEAVPGLVVADSPAAAVRLALAGRG</sequence>
<dbReference type="GO" id="GO:0005829">
    <property type="term" value="C:cytosol"/>
    <property type="evidence" value="ECO:0007669"/>
    <property type="project" value="TreeGrafter"/>
</dbReference>
<dbReference type="SUPFAM" id="SSF102405">
    <property type="entry name" value="MCP/YpsA-like"/>
    <property type="match status" value="1"/>
</dbReference>
<dbReference type="NCBIfam" id="TIGR00725">
    <property type="entry name" value="TIGR00725 family protein"/>
    <property type="match status" value="1"/>
</dbReference>
<evidence type="ECO:0000313" key="2">
    <source>
        <dbReference type="Proteomes" id="UP000540506"/>
    </source>
</evidence>
<proteinExistence type="predicted"/>
<organism evidence="1 2">
    <name type="scientific">Kitasatospora kifunensis</name>
    <name type="common">Streptomyces kifunensis</name>
    <dbReference type="NCBI Taxonomy" id="58351"/>
    <lineage>
        <taxon>Bacteria</taxon>
        <taxon>Bacillati</taxon>
        <taxon>Actinomycetota</taxon>
        <taxon>Actinomycetes</taxon>
        <taxon>Kitasatosporales</taxon>
        <taxon>Streptomycetaceae</taxon>
        <taxon>Kitasatospora</taxon>
    </lineage>
</organism>
<dbReference type="RefSeq" id="WP_184946402.1">
    <property type="nucleotide sequence ID" value="NZ_JACHJV010000003.1"/>
</dbReference>
<dbReference type="InterPro" id="IPR005268">
    <property type="entry name" value="CHP00725"/>
</dbReference>
<dbReference type="PANTHER" id="PTHR43393">
    <property type="entry name" value="CYTOKININ RIBOSIDE 5'-MONOPHOSPHATE PHOSPHORIBOHYDROLASE"/>
    <property type="match status" value="1"/>
</dbReference>
<dbReference type="Pfam" id="PF18306">
    <property type="entry name" value="LDcluster4"/>
    <property type="match status" value="1"/>
</dbReference>
<dbReference type="Proteomes" id="UP000540506">
    <property type="component" value="Unassembled WGS sequence"/>
</dbReference>
<comment type="caution">
    <text evidence="1">The sequence shown here is derived from an EMBL/GenBank/DDBJ whole genome shotgun (WGS) entry which is preliminary data.</text>
</comment>
<evidence type="ECO:0008006" key="3">
    <source>
        <dbReference type="Google" id="ProtNLM"/>
    </source>
</evidence>
<dbReference type="AlphaFoldDB" id="A0A7W7RB62"/>
<reference evidence="1 2" key="1">
    <citation type="submission" date="2020-08" db="EMBL/GenBank/DDBJ databases">
        <title>Sequencing the genomes of 1000 actinobacteria strains.</title>
        <authorList>
            <person name="Klenk H.-P."/>
        </authorList>
    </citation>
    <scope>NUCLEOTIDE SEQUENCE [LARGE SCALE GENOMIC DNA]</scope>
    <source>
        <strain evidence="1 2">DSM 41654</strain>
    </source>
</reference>
<dbReference type="InterPro" id="IPR052341">
    <property type="entry name" value="LOG_family_nucleotidases"/>
</dbReference>
<dbReference type="InterPro" id="IPR041164">
    <property type="entry name" value="LDcluster4"/>
</dbReference>
<accession>A0A7W7RB62</accession>
<keyword evidence="2" id="KW-1185">Reference proteome</keyword>
<protein>
    <recommendedName>
        <fullName evidence="3">TIGR00725 family protein</fullName>
    </recommendedName>
</protein>
<dbReference type="PANTHER" id="PTHR43393:SF3">
    <property type="entry name" value="LYSINE DECARBOXYLASE-LIKE PROTEIN"/>
    <property type="match status" value="1"/>
</dbReference>
<dbReference type="Gene3D" id="3.40.50.450">
    <property type="match status" value="1"/>
</dbReference>
<name>A0A7W7RB62_KITKI</name>
<gene>
    <name evidence="1" type="ORF">FHR34_007892</name>
</gene>
<evidence type="ECO:0000313" key="1">
    <source>
        <dbReference type="EMBL" id="MBB4928795.1"/>
    </source>
</evidence>